<dbReference type="InterPro" id="IPR005135">
    <property type="entry name" value="Endo/exonuclease/phosphatase"/>
</dbReference>
<keyword evidence="2" id="KW-0378">Hydrolase</keyword>
<dbReference type="Proteomes" id="UP000295163">
    <property type="component" value="Unassembled WGS sequence"/>
</dbReference>
<reference evidence="2 3" key="1">
    <citation type="submission" date="2019-03" db="EMBL/GenBank/DDBJ databases">
        <title>Genome Sequencing and Assembly of Various Microbes Isolated from Partially Reclaimed Soil and Acid Mine Drainage (AMD) Site.</title>
        <authorList>
            <person name="Steinbock B."/>
            <person name="Bechtold R."/>
            <person name="Sevigny J.L."/>
            <person name="Thomas D."/>
            <person name="Cuthill L.R."/>
            <person name="Aveiro Johannsen E.J."/>
            <person name="Thomas K."/>
            <person name="Ghosh A."/>
        </authorList>
    </citation>
    <scope>NUCLEOTIDE SEQUENCE [LARGE SCALE GENOMIC DNA]</scope>
    <source>
        <strain evidence="2 3">S-A3</strain>
    </source>
</reference>
<dbReference type="Gene3D" id="3.60.10.10">
    <property type="entry name" value="Endonuclease/exonuclease/phosphatase"/>
    <property type="match status" value="1"/>
</dbReference>
<dbReference type="AlphaFoldDB" id="A0A4R5Y5V8"/>
<protein>
    <submittedName>
        <fullName evidence="2">Hydrolase</fullName>
    </submittedName>
</protein>
<organism evidence="2 3">
    <name type="scientific">Kocuria rosea</name>
    <name type="common">Deinococcus erythromyxa</name>
    <name type="synonym">Micrococcus rubens</name>
    <dbReference type="NCBI Taxonomy" id="1275"/>
    <lineage>
        <taxon>Bacteria</taxon>
        <taxon>Bacillati</taxon>
        <taxon>Actinomycetota</taxon>
        <taxon>Actinomycetes</taxon>
        <taxon>Micrococcales</taxon>
        <taxon>Micrococcaceae</taxon>
        <taxon>Kocuria</taxon>
    </lineage>
</organism>
<sequence>MTFNVRRPLPKYGRTAPDAWFTRAPAVQAVLRAHRPELTALQEVLPEQLHHVRQALGPDHVLLGGGRDADGGGERCLLAVDAARFRIERWQQRWLSALPEVPGSKVPGDLFPRTLVLADLTDRRTGVAWRVGATHLDPWPERARLRQLAALQGLLLGWDGPLVLLGDMNAAAGRSRTWDAALAGGLRDTLPPDAAGTFPRYREPGGRTPRLDWILYGGPVRVLDARVLAERPRGVWASDHFPVLAELEHDGGPAS</sequence>
<accession>A0A4R5Y5V8</accession>
<dbReference type="GeneID" id="64348970"/>
<dbReference type="SUPFAM" id="SSF56219">
    <property type="entry name" value="DNase I-like"/>
    <property type="match status" value="1"/>
</dbReference>
<evidence type="ECO:0000313" key="2">
    <source>
        <dbReference type="EMBL" id="TDL39096.1"/>
    </source>
</evidence>
<evidence type="ECO:0000259" key="1">
    <source>
        <dbReference type="Pfam" id="PF03372"/>
    </source>
</evidence>
<dbReference type="EMBL" id="SMZT01000009">
    <property type="protein sequence ID" value="TDL39096.1"/>
    <property type="molecule type" value="Genomic_DNA"/>
</dbReference>
<gene>
    <name evidence="2" type="ORF">E2R59_16230</name>
</gene>
<comment type="caution">
    <text evidence="2">The sequence shown here is derived from an EMBL/GenBank/DDBJ whole genome shotgun (WGS) entry which is preliminary data.</text>
</comment>
<dbReference type="InterPro" id="IPR036691">
    <property type="entry name" value="Endo/exonu/phosph_ase_sf"/>
</dbReference>
<proteinExistence type="predicted"/>
<dbReference type="RefSeq" id="WP_133411429.1">
    <property type="nucleotide sequence ID" value="NZ_SMZT01000009.1"/>
</dbReference>
<dbReference type="Pfam" id="PF03372">
    <property type="entry name" value="Exo_endo_phos"/>
    <property type="match status" value="1"/>
</dbReference>
<feature type="domain" description="Endonuclease/exonuclease/phosphatase" evidence="1">
    <location>
        <begin position="1"/>
        <end position="240"/>
    </location>
</feature>
<dbReference type="GO" id="GO:0016787">
    <property type="term" value="F:hydrolase activity"/>
    <property type="evidence" value="ECO:0007669"/>
    <property type="project" value="UniProtKB-KW"/>
</dbReference>
<evidence type="ECO:0000313" key="3">
    <source>
        <dbReference type="Proteomes" id="UP000295163"/>
    </source>
</evidence>
<name>A0A4R5Y5V8_KOCRO</name>